<dbReference type="InterPro" id="IPR000700">
    <property type="entry name" value="PAS-assoc_C"/>
</dbReference>
<protein>
    <recommendedName>
        <fullName evidence="1">diguanylate cyclase</fullName>
        <ecNumber evidence="1">2.7.7.65</ecNumber>
    </recommendedName>
</protein>
<dbReference type="Gene3D" id="3.30.450.20">
    <property type="entry name" value="PAS domain"/>
    <property type="match status" value="1"/>
</dbReference>
<dbReference type="InterPro" id="IPR001610">
    <property type="entry name" value="PAC"/>
</dbReference>
<comment type="catalytic activity">
    <reaction evidence="2">
        <text>2 GTP = 3',3'-c-di-GMP + 2 diphosphate</text>
        <dbReference type="Rhea" id="RHEA:24898"/>
        <dbReference type="ChEBI" id="CHEBI:33019"/>
        <dbReference type="ChEBI" id="CHEBI:37565"/>
        <dbReference type="ChEBI" id="CHEBI:58805"/>
        <dbReference type="EC" id="2.7.7.65"/>
    </reaction>
</comment>
<evidence type="ECO:0000259" key="3">
    <source>
        <dbReference type="PROSITE" id="PS50113"/>
    </source>
</evidence>
<dbReference type="CDD" id="cd01949">
    <property type="entry name" value="GGDEF"/>
    <property type="match status" value="1"/>
</dbReference>
<name>A0A317EBV6_9PROT</name>
<evidence type="ECO:0000256" key="1">
    <source>
        <dbReference type="ARBA" id="ARBA00012528"/>
    </source>
</evidence>
<dbReference type="SMART" id="SM00091">
    <property type="entry name" value="PAS"/>
    <property type="match status" value="2"/>
</dbReference>
<dbReference type="EMBL" id="QGLE01000006">
    <property type="protein sequence ID" value="PWR22665.1"/>
    <property type="molecule type" value="Genomic_DNA"/>
</dbReference>
<dbReference type="PANTHER" id="PTHR45138">
    <property type="entry name" value="REGULATORY COMPONENTS OF SENSORY TRANSDUCTION SYSTEM"/>
    <property type="match status" value="1"/>
</dbReference>
<dbReference type="EC" id="2.7.7.65" evidence="1"/>
<comment type="caution">
    <text evidence="5">The sequence shown here is derived from an EMBL/GenBank/DDBJ whole genome shotgun (WGS) entry which is preliminary data.</text>
</comment>
<evidence type="ECO:0000313" key="5">
    <source>
        <dbReference type="EMBL" id="PWR22665.1"/>
    </source>
</evidence>
<dbReference type="NCBIfam" id="TIGR00229">
    <property type="entry name" value="sensory_box"/>
    <property type="match status" value="1"/>
</dbReference>
<dbReference type="GO" id="GO:0005886">
    <property type="term" value="C:plasma membrane"/>
    <property type="evidence" value="ECO:0007669"/>
    <property type="project" value="TreeGrafter"/>
</dbReference>
<dbReference type="InterPro" id="IPR035965">
    <property type="entry name" value="PAS-like_dom_sf"/>
</dbReference>
<dbReference type="Gene3D" id="3.30.70.270">
    <property type="match status" value="1"/>
</dbReference>
<dbReference type="PROSITE" id="PS50113">
    <property type="entry name" value="PAC"/>
    <property type="match status" value="1"/>
</dbReference>
<dbReference type="InterPro" id="IPR050469">
    <property type="entry name" value="Diguanylate_Cyclase"/>
</dbReference>
<dbReference type="Pfam" id="PF08448">
    <property type="entry name" value="PAS_4"/>
    <property type="match status" value="1"/>
</dbReference>
<evidence type="ECO:0000259" key="4">
    <source>
        <dbReference type="PROSITE" id="PS50887"/>
    </source>
</evidence>
<dbReference type="SMART" id="SM00086">
    <property type="entry name" value="PAC"/>
    <property type="match status" value="1"/>
</dbReference>
<dbReference type="Pfam" id="PF00990">
    <property type="entry name" value="GGDEF"/>
    <property type="match status" value="1"/>
</dbReference>
<feature type="domain" description="PAC" evidence="3">
    <location>
        <begin position="225"/>
        <end position="277"/>
    </location>
</feature>
<dbReference type="InterPro" id="IPR000160">
    <property type="entry name" value="GGDEF_dom"/>
</dbReference>
<dbReference type="CDD" id="cd00130">
    <property type="entry name" value="PAS"/>
    <property type="match status" value="1"/>
</dbReference>
<dbReference type="GO" id="GO:0043709">
    <property type="term" value="P:cell adhesion involved in single-species biofilm formation"/>
    <property type="evidence" value="ECO:0007669"/>
    <property type="project" value="TreeGrafter"/>
</dbReference>
<gene>
    <name evidence="5" type="ORF">DKG74_12425</name>
</gene>
<dbReference type="GO" id="GO:1902201">
    <property type="term" value="P:negative regulation of bacterial-type flagellum-dependent cell motility"/>
    <property type="evidence" value="ECO:0007669"/>
    <property type="project" value="TreeGrafter"/>
</dbReference>
<dbReference type="PROSITE" id="PS50887">
    <property type="entry name" value="GGDEF"/>
    <property type="match status" value="1"/>
</dbReference>
<sequence length="598" mass="64331">MTGRLGSDDASGKGRQPILDVQVLGLANSTPPGDCNGVIMREAMSDKTPERRPTAAAVLDRLVENYPGPAFIVGQGIRVVEANEAARPLVLALRDGHDALIDLIERTRHGTEGRKIDVVIDRRRVFEVSAMPFGAAVLVMARDGTEDYLRRGQLTDQIERLTDIVDCLPDFSFETDMDGRFTFCAPERIFGYAARELVGRFATEIIDADWLSGRSDPFSSDVLLTDREVWLLAADGTSLRCLVSARPVRDDMGRRVGLRGIARDVTAAQSRETALMQALDRERLRGAVIDAMRGDGGPERAIRVAAEASMATLHAKGALVVGRDGMGRMVPVIGIGAIEAGMDETLAAEVERIAAKGQVVGRVEARAVGEQTALIAIAAEGSTAVGALVLIRGSRQHWHGAQAGILGAVADQLGLALGIRERVARLEEQSRVDALTGIMNRRAFQDDLPVKLRQADRLRRSGALLLIDLDAFKPLNDRFGHAGGDKALTLLGTMFRERLRAGDLVSRLGGDEFAFWLDGADSAGAFAKAGNLFEMLEEFDRRLDLPGANLGFSMGIALYEPGSRESIDALTKRADAALYRAKAAGRDRAEMAPSSGAG</sequence>
<dbReference type="PANTHER" id="PTHR45138:SF9">
    <property type="entry name" value="DIGUANYLATE CYCLASE DGCM-RELATED"/>
    <property type="match status" value="1"/>
</dbReference>
<reference evidence="5 6" key="1">
    <citation type="submission" date="2018-05" db="EMBL/GenBank/DDBJ databases">
        <title>Zavarzinia sp. HR-AS.</title>
        <authorList>
            <person name="Lee Y."/>
            <person name="Jeon C.O."/>
        </authorList>
    </citation>
    <scope>NUCLEOTIDE SEQUENCE [LARGE SCALE GENOMIC DNA]</scope>
    <source>
        <strain evidence="5 6">HR-AS</strain>
    </source>
</reference>
<feature type="domain" description="GGDEF" evidence="4">
    <location>
        <begin position="460"/>
        <end position="594"/>
    </location>
</feature>
<dbReference type="InterPro" id="IPR043128">
    <property type="entry name" value="Rev_trsase/Diguanyl_cyclase"/>
</dbReference>
<dbReference type="SMART" id="SM00267">
    <property type="entry name" value="GGDEF"/>
    <property type="match status" value="1"/>
</dbReference>
<dbReference type="NCBIfam" id="TIGR00254">
    <property type="entry name" value="GGDEF"/>
    <property type="match status" value="1"/>
</dbReference>
<accession>A0A317EBV6</accession>
<dbReference type="SUPFAM" id="SSF55073">
    <property type="entry name" value="Nucleotide cyclase"/>
    <property type="match status" value="1"/>
</dbReference>
<dbReference type="GO" id="GO:0052621">
    <property type="term" value="F:diguanylate cyclase activity"/>
    <property type="evidence" value="ECO:0007669"/>
    <property type="project" value="UniProtKB-EC"/>
</dbReference>
<dbReference type="Proteomes" id="UP000245461">
    <property type="component" value="Unassembled WGS sequence"/>
</dbReference>
<dbReference type="OrthoDB" id="7216521at2"/>
<organism evidence="5 6">
    <name type="scientific">Zavarzinia aquatilis</name>
    <dbReference type="NCBI Taxonomy" id="2211142"/>
    <lineage>
        <taxon>Bacteria</taxon>
        <taxon>Pseudomonadati</taxon>
        <taxon>Pseudomonadota</taxon>
        <taxon>Alphaproteobacteria</taxon>
        <taxon>Rhodospirillales</taxon>
        <taxon>Zavarziniaceae</taxon>
        <taxon>Zavarzinia</taxon>
    </lineage>
</organism>
<dbReference type="AlphaFoldDB" id="A0A317EBV6"/>
<dbReference type="InterPro" id="IPR000014">
    <property type="entry name" value="PAS"/>
</dbReference>
<dbReference type="InterPro" id="IPR013656">
    <property type="entry name" value="PAS_4"/>
</dbReference>
<proteinExistence type="predicted"/>
<dbReference type="InterPro" id="IPR029787">
    <property type="entry name" value="Nucleotide_cyclase"/>
</dbReference>
<evidence type="ECO:0000256" key="2">
    <source>
        <dbReference type="ARBA" id="ARBA00034247"/>
    </source>
</evidence>
<dbReference type="SUPFAM" id="SSF55785">
    <property type="entry name" value="PYP-like sensor domain (PAS domain)"/>
    <property type="match status" value="1"/>
</dbReference>
<keyword evidence="6" id="KW-1185">Reference proteome</keyword>
<evidence type="ECO:0000313" key="6">
    <source>
        <dbReference type="Proteomes" id="UP000245461"/>
    </source>
</evidence>